<proteinExistence type="predicted"/>
<dbReference type="Proteomes" id="UP000291469">
    <property type="component" value="Chromosome"/>
</dbReference>
<dbReference type="AlphaFoldDB" id="A0A411YEA9"/>
<evidence type="ECO:0000313" key="2">
    <source>
        <dbReference type="Proteomes" id="UP000291469"/>
    </source>
</evidence>
<name>A0A411YEA9_9ACTN</name>
<protein>
    <submittedName>
        <fullName evidence="1">Uncharacterized protein</fullName>
    </submittedName>
</protein>
<dbReference type="RefSeq" id="WP_131154590.1">
    <property type="nucleotide sequence ID" value="NZ_CP036402.1"/>
</dbReference>
<sequence length="220" mass="25154">MDRSDLDTRADVGLFRRRPERDPAQLARDLYVRAIEERGHQLHEAAARTADGDRLGATNAYYAVGQWHADVFTETCDDAFYKAKLRPPPEPFVDIERAVLVFGDDSDHEYEEALRTLARRLELDPDAVVEADRRRQRFVESEGLRRDISDLLGRIRTLDREEVSLFGSLLLERAGTLKDEARELGEDPRLGPEVRELDRAVEGLRQRAMAEGVSLDPRRS</sequence>
<organism evidence="1 2">
    <name type="scientific">Egibacter rhizosphaerae</name>
    <dbReference type="NCBI Taxonomy" id="1670831"/>
    <lineage>
        <taxon>Bacteria</taxon>
        <taxon>Bacillati</taxon>
        <taxon>Actinomycetota</taxon>
        <taxon>Nitriliruptoria</taxon>
        <taxon>Egibacterales</taxon>
        <taxon>Egibacteraceae</taxon>
        <taxon>Egibacter</taxon>
    </lineage>
</organism>
<evidence type="ECO:0000313" key="1">
    <source>
        <dbReference type="EMBL" id="QBI19593.1"/>
    </source>
</evidence>
<keyword evidence="2" id="KW-1185">Reference proteome</keyword>
<dbReference type="EMBL" id="CP036402">
    <property type="protein sequence ID" value="QBI19593.1"/>
    <property type="molecule type" value="Genomic_DNA"/>
</dbReference>
<accession>A0A411YEA9</accession>
<gene>
    <name evidence="1" type="ORF">ER308_08535</name>
</gene>
<reference evidence="1 2" key="1">
    <citation type="submission" date="2019-01" db="EMBL/GenBank/DDBJ databases">
        <title>Egibacter rhizosphaerae EGI 80759T.</title>
        <authorList>
            <person name="Chen D.-D."/>
            <person name="Tian Y."/>
            <person name="Jiao J.-Y."/>
            <person name="Zhang X.-T."/>
            <person name="Zhang Y.-G."/>
            <person name="Zhang Y."/>
            <person name="Xiao M."/>
            <person name="Shu W.-S."/>
            <person name="Li W.-J."/>
        </authorList>
    </citation>
    <scope>NUCLEOTIDE SEQUENCE [LARGE SCALE GENOMIC DNA]</scope>
    <source>
        <strain evidence="1 2">EGI 80759</strain>
    </source>
</reference>
<dbReference type="KEGG" id="erz:ER308_08535"/>